<proteinExistence type="predicted"/>
<accession>A0A2M7M1F0</accession>
<feature type="domain" description="Transposase InsH N-terminal" evidence="2">
    <location>
        <begin position="21"/>
        <end position="83"/>
    </location>
</feature>
<protein>
    <submittedName>
        <fullName evidence="3">DDE transposase</fullName>
    </submittedName>
</protein>
<feature type="non-terminal residue" evidence="3">
    <location>
        <position position="1"/>
    </location>
</feature>
<dbReference type="InterPro" id="IPR008490">
    <property type="entry name" value="Transposase_InsH_N"/>
</dbReference>
<gene>
    <name evidence="3" type="ORF">COZ37_07475</name>
</gene>
<evidence type="ECO:0000259" key="2">
    <source>
        <dbReference type="Pfam" id="PF05598"/>
    </source>
</evidence>
<dbReference type="EMBL" id="PFJK01000318">
    <property type="protein sequence ID" value="PIX76521.1"/>
    <property type="molecule type" value="Genomic_DNA"/>
</dbReference>
<dbReference type="GO" id="GO:0003677">
    <property type="term" value="F:DNA binding"/>
    <property type="evidence" value="ECO:0007669"/>
    <property type="project" value="InterPro"/>
</dbReference>
<name>A0A2M7M1F0_9BACT</name>
<sequence>ELSDDYLRKIESIFLALPQTDRRDYSTGRPPHSPSALLNALIFKNLRGIVNLAELAREIRFHAGVAQVCGFKSFPCRERFSSFLKDTPNQFFQTIREKLVLELINLNEISGKCISTDSCPVKAPVIENNLKTSIFANRFDKTRIPKTDPECRLGTYTVYPGKKKVQFFWGYRNHILNDALSELPISEVTKPANVHDSQMLVPQLQYVKERLPLKIRAIIGDAGFDSSSIIEFIAKDLKAEPVIAKNPRGGSNPDVKLSSKGIPVCVAGLELISWGKFYDKKRGYIRHKFVCPLKARKKIARKVGFCPWNHPNFFNNRFGCVVNLKGNADPSIRNSIDYGSQTFKKLYALRTSSERIFSRFLTFCMQDPSIRGLNANANVCTIAHITLLAIALSAVRAGQADKIRFIK</sequence>
<comment type="caution">
    <text evidence="3">The sequence shown here is derived from an EMBL/GenBank/DDBJ whole genome shotgun (WGS) entry which is preliminary data.</text>
</comment>
<dbReference type="AlphaFoldDB" id="A0A2M7M1F0"/>
<dbReference type="Proteomes" id="UP000229703">
    <property type="component" value="Unassembled WGS sequence"/>
</dbReference>
<dbReference type="Pfam" id="PF05598">
    <property type="entry name" value="DUF772"/>
    <property type="match status" value="1"/>
</dbReference>
<organism evidence="3 4">
    <name type="scientific">bacterium (Candidatus Ratteibacteria) CG_4_10_14_3_um_filter_41_18</name>
    <dbReference type="NCBI Taxonomy" id="2014287"/>
    <lineage>
        <taxon>Bacteria</taxon>
        <taxon>Candidatus Ratteibacteria</taxon>
    </lineage>
</organism>
<dbReference type="Pfam" id="PF01609">
    <property type="entry name" value="DDE_Tnp_1"/>
    <property type="match status" value="1"/>
</dbReference>
<evidence type="ECO:0000313" key="3">
    <source>
        <dbReference type="EMBL" id="PIX76521.1"/>
    </source>
</evidence>
<feature type="non-terminal residue" evidence="3">
    <location>
        <position position="407"/>
    </location>
</feature>
<dbReference type="GO" id="GO:0006313">
    <property type="term" value="P:DNA transposition"/>
    <property type="evidence" value="ECO:0007669"/>
    <property type="project" value="InterPro"/>
</dbReference>
<evidence type="ECO:0000313" key="4">
    <source>
        <dbReference type="Proteomes" id="UP000229703"/>
    </source>
</evidence>
<dbReference type="GO" id="GO:0004803">
    <property type="term" value="F:transposase activity"/>
    <property type="evidence" value="ECO:0007669"/>
    <property type="project" value="InterPro"/>
</dbReference>
<feature type="domain" description="Transposase IS4-like" evidence="1">
    <location>
        <begin position="159"/>
        <end position="386"/>
    </location>
</feature>
<reference evidence="4" key="1">
    <citation type="submission" date="2017-09" db="EMBL/GenBank/DDBJ databases">
        <title>Depth-based differentiation of microbial function through sediment-hosted aquifers and enrichment of novel symbionts in the deep terrestrial subsurface.</title>
        <authorList>
            <person name="Probst A.J."/>
            <person name="Ladd B."/>
            <person name="Jarett J.K."/>
            <person name="Geller-Mcgrath D.E."/>
            <person name="Sieber C.M.K."/>
            <person name="Emerson J.B."/>
            <person name="Anantharaman K."/>
            <person name="Thomas B.C."/>
            <person name="Malmstrom R."/>
            <person name="Stieglmeier M."/>
            <person name="Klingl A."/>
            <person name="Woyke T."/>
            <person name="Ryan C.M."/>
            <person name="Banfield J.F."/>
        </authorList>
    </citation>
    <scope>NUCLEOTIDE SEQUENCE [LARGE SCALE GENOMIC DNA]</scope>
</reference>
<evidence type="ECO:0000259" key="1">
    <source>
        <dbReference type="Pfam" id="PF01609"/>
    </source>
</evidence>
<dbReference type="InterPro" id="IPR002559">
    <property type="entry name" value="Transposase_11"/>
</dbReference>